<dbReference type="SMART" id="SM00320">
    <property type="entry name" value="WD40"/>
    <property type="match status" value="5"/>
</dbReference>
<sequence length="327" mass="35971">MSGNCLNFEEPIKDAITRVRFAPESNNLLISSWDSSIRLVDVESSKLRLEVQTEAAVLDCCFQNEFVAFSAASDGSIFRYDLQHSGVYDIIGKHEDSATCIEYSPETGKVITAGWDGNVVSWDSRLAKASHALVGSNSHVESISLCGVELLAAIGSSVRKYDLRKLNEAIQAEDLSMNKRIRCLRSMAFQKGFAVGSLDGHVTLQSHSEEKGYTFRCIPKSTKGKYHLVTVNDIAFSQSLPGVFVTGDNEGHVIAWDGSNRKRLLELTRYPNSVASLSYNHTGELLAVASCYTYQEANEIENQPQIFIQELGESNLKSAAVGSSVRR</sequence>
<dbReference type="InterPro" id="IPR036322">
    <property type="entry name" value="WD40_repeat_dom_sf"/>
</dbReference>
<dbReference type="KEGG" id="cqi:110713270"/>
<keyword evidence="5" id="KW-1185">Reference proteome</keyword>
<evidence type="ECO:0000313" key="5">
    <source>
        <dbReference type="Proteomes" id="UP000596660"/>
    </source>
</evidence>
<dbReference type="PANTHER" id="PTHR10971">
    <property type="entry name" value="MRNA EXPORT FACTOR AND BUB3"/>
    <property type="match status" value="1"/>
</dbReference>
<dbReference type="Gene3D" id="2.130.10.10">
    <property type="entry name" value="YVTN repeat-like/Quinoprotein amine dehydrogenase"/>
    <property type="match status" value="1"/>
</dbReference>
<dbReference type="AlphaFoldDB" id="A0A803L1X6"/>
<feature type="repeat" description="WD" evidence="3">
    <location>
        <begin position="91"/>
        <end position="132"/>
    </location>
</feature>
<dbReference type="GeneID" id="110713270"/>
<accession>A0A803L1X6</accession>
<dbReference type="InterPro" id="IPR015943">
    <property type="entry name" value="WD40/YVTN_repeat-like_dom_sf"/>
</dbReference>
<dbReference type="RefSeq" id="XP_021747420.1">
    <property type="nucleotide sequence ID" value="XM_021891728.1"/>
</dbReference>
<keyword evidence="1 3" id="KW-0853">WD repeat</keyword>
<dbReference type="Pfam" id="PF00400">
    <property type="entry name" value="WD40"/>
    <property type="match status" value="2"/>
</dbReference>
<evidence type="ECO:0000313" key="4">
    <source>
        <dbReference type="EnsemblPlants" id="AUR62005864-RA:cds"/>
    </source>
</evidence>
<dbReference type="Gramene" id="AUR62005864-RA">
    <property type="protein sequence ID" value="AUR62005864-RA:cds"/>
    <property type="gene ID" value="AUR62005864"/>
</dbReference>
<dbReference type="InterPro" id="IPR001680">
    <property type="entry name" value="WD40_rpt"/>
</dbReference>
<reference evidence="4" key="1">
    <citation type="journal article" date="2017" name="Nature">
        <title>The genome of Chenopodium quinoa.</title>
        <authorList>
            <person name="Jarvis D.E."/>
            <person name="Ho Y.S."/>
            <person name="Lightfoot D.J."/>
            <person name="Schmoeckel S.M."/>
            <person name="Li B."/>
            <person name="Borm T.J.A."/>
            <person name="Ohyanagi H."/>
            <person name="Mineta K."/>
            <person name="Michell C.T."/>
            <person name="Saber N."/>
            <person name="Kharbatia N.M."/>
            <person name="Rupper R.R."/>
            <person name="Sharp A.R."/>
            <person name="Dally N."/>
            <person name="Boughton B.A."/>
            <person name="Woo Y.H."/>
            <person name="Gao G."/>
            <person name="Schijlen E.G.W.M."/>
            <person name="Guo X."/>
            <person name="Momin A.A."/>
            <person name="Negrao S."/>
            <person name="Al-Babili S."/>
            <person name="Gehring C."/>
            <person name="Roessner U."/>
            <person name="Jung C."/>
            <person name="Murphy K."/>
            <person name="Arold S.T."/>
            <person name="Gojobori T."/>
            <person name="van der Linden C.G."/>
            <person name="van Loo E.N."/>
            <person name="Jellen E.N."/>
            <person name="Maughan P.J."/>
            <person name="Tester M."/>
        </authorList>
    </citation>
    <scope>NUCLEOTIDE SEQUENCE [LARGE SCALE GENOMIC DNA]</scope>
    <source>
        <strain evidence="4">cv. PI 614886</strain>
    </source>
</reference>
<evidence type="ECO:0000256" key="3">
    <source>
        <dbReference type="PROSITE-ProRule" id="PRU00221"/>
    </source>
</evidence>
<dbReference type="OrthoDB" id="10262475at2759"/>
<evidence type="ECO:0008006" key="6">
    <source>
        <dbReference type="Google" id="ProtNLM"/>
    </source>
</evidence>
<protein>
    <recommendedName>
        <fullName evidence="6">Mitotic checkpoint protein BUB3.3</fullName>
    </recommendedName>
</protein>
<evidence type="ECO:0000256" key="1">
    <source>
        <dbReference type="ARBA" id="ARBA00022574"/>
    </source>
</evidence>
<dbReference type="OMA" id="YHEEDKM"/>
<gene>
    <name evidence="4" type="primary">LOC110713270</name>
</gene>
<name>A0A803L1X6_CHEQI</name>
<dbReference type="SUPFAM" id="SSF50978">
    <property type="entry name" value="WD40 repeat-like"/>
    <property type="match status" value="1"/>
</dbReference>
<dbReference type="EnsemblPlants" id="AUR62005864-RA">
    <property type="protein sequence ID" value="AUR62005864-RA:cds"/>
    <property type="gene ID" value="AUR62005864"/>
</dbReference>
<evidence type="ECO:0000256" key="2">
    <source>
        <dbReference type="ARBA" id="ARBA00022737"/>
    </source>
</evidence>
<dbReference type="Proteomes" id="UP000596660">
    <property type="component" value="Unplaced"/>
</dbReference>
<organism evidence="4 5">
    <name type="scientific">Chenopodium quinoa</name>
    <name type="common">Quinoa</name>
    <dbReference type="NCBI Taxonomy" id="63459"/>
    <lineage>
        <taxon>Eukaryota</taxon>
        <taxon>Viridiplantae</taxon>
        <taxon>Streptophyta</taxon>
        <taxon>Embryophyta</taxon>
        <taxon>Tracheophyta</taxon>
        <taxon>Spermatophyta</taxon>
        <taxon>Magnoliopsida</taxon>
        <taxon>eudicotyledons</taxon>
        <taxon>Gunneridae</taxon>
        <taxon>Pentapetalae</taxon>
        <taxon>Caryophyllales</taxon>
        <taxon>Chenopodiaceae</taxon>
        <taxon>Chenopodioideae</taxon>
        <taxon>Atripliceae</taxon>
        <taxon>Chenopodium</taxon>
    </lineage>
</organism>
<dbReference type="PROSITE" id="PS50082">
    <property type="entry name" value="WD_REPEATS_2"/>
    <property type="match status" value="1"/>
</dbReference>
<keyword evidence="2" id="KW-0677">Repeat</keyword>
<reference evidence="4" key="2">
    <citation type="submission" date="2021-03" db="UniProtKB">
        <authorList>
            <consortium name="EnsemblPlants"/>
        </authorList>
    </citation>
    <scope>IDENTIFICATION</scope>
</reference>
<dbReference type="PROSITE" id="PS50294">
    <property type="entry name" value="WD_REPEATS_REGION"/>
    <property type="match status" value="1"/>
</dbReference>
<proteinExistence type="predicted"/>